<reference evidence="4 5" key="1">
    <citation type="submission" date="2025-04" db="UniProtKB">
        <authorList>
            <consortium name="RefSeq"/>
        </authorList>
    </citation>
    <scope>IDENTIFICATION</scope>
</reference>
<evidence type="ECO:0000313" key="3">
    <source>
        <dbReference type="Proteomes" id="UP000515163"/>
    </source>
</evidence>
<dbReference type="AlphaFoldDB" id="A0A6P8HQX2"/>
<evidence type="ECO:0000313" key="5">
    <source>
        <dbReference type="RefSeq" id="XP_031558930.1"/>
    </source>
</evidence>
<protein>
    <submittedName>
        <fullName evidence="4 5">Endonuclease Htp3-like</fullName>
    </submittedName>
</protein>
<dbReference type="KEGG" id="aten:116295171"/>
<dbReference type="KEGG" id="aten:116295289"/>
<dbReference type="GO" id="GO:0005615">
    <property type="term" value="C:extracellular space"/>
    <property type="evidence" value="ECO:0007669"/>
    <property type="project" value="TreeGrafter"/>
</dbReference>
<evidence type="ECO:0000313" key="4">
    <source>
        <dbReference type="RefSeq" id="XP_031558784.1"/>
    </source>
</evidence>
<keyword evidence="1" id="KW-0472">Membrane</keyword>
<evidence type="ECO:0000259" key="2">
    <source>
        <dbReference type="Pfam" id="PF00565"/>
    </source>
</evidence>
<dbReference type="SUPFAM" id="SSF50199">
    <property type="entry name" value="Staphylococcal nuclease"/>
    <property type="match status" value="1"/>
</dbReference>
<keyword evidence="3" id="KW-1185">Reference proteome</keyword>
<name>A0A6P8HQX2_ACTTE</name>
<dbReference type="PANTHER" id="PTHR28434:SF1">
    <property type="entry name" value="PROTEIN C3ORF33"/>
    <property type="match status" value="1"/>
</dbReference>
<sequence length="278" mass="31910">MVWITEYLSSLFGSENEEKEKENFVTKASNFVDNYLPAFRAGTLLLAGTGILIIVKRAYLFSWFRRANDIPKEFITKGITLRGQVKGISSNNTLQVLHIPLITTSTFRKYKESNHESPSNLLSLALAGVEFRDGSKQWLTDNLVDSHIKFLPLQVDLNSQISSIVHKKRGYFRRNICVNEELVKQGLAVTGNYDKHLEQNEKFKNLFSRLFKAEAYALKKHKGIWYQPATLERIKNIKLPLLSSFIMQRKKQSNGGNTPERRREVGVINNNVKSKVLY</sequence>
<dbReference type="GeneID" id="116295171"/>
<dbReference type="Proteomes" id="UP000515163">
    <property type="component" value="Unplaced"/>
</dbReference>
<evidence type="ECO:0000256" key="1">
    <source>
        <dbReference type="SAM" id="Phobius"/>
    </source>
</evidence>
<dbReference type="RefSeq" id="XP_031558930.1">
    <property type="nucleotide sequence ID" value="XM_031703070.1"/>
</dbReference>
<dbReference type="Pfam" id="PF00565">
    <property type="entry name" value="SNase"/>
    <property type="match status" value="1"/>
</dbReference>
<feature type="transmembrane region" description="Helical" evidence="1">
    <location>
        <begin position="35"/>
        <end position="55"/>
    </location>
</feature>
<gene>
    <name evidence="4" type="primary">LOC116295171</name>
    <name evidence="5" type="synonym">LOC116295289</name>
</gene>
<dbReference type="PANTHER" id="PTHR28434">
    <property type="entry name" value="PROTEIN C3ORF33"/>
    <property type="match status" value="1"/>
</dbReference>
<keyword evidence="1" id="KW-0812">Transmembrane</keyword>
<dbReference type="InterPro" id="IPR042421">
    <property type="entry name" value="C3orf33-like"/>
</dbReference>
<dbReference type="InterPro" id="IPR035437">
    <property type="entry name" value="SNase_OB-fold_sf"/>
</dbReference>
<dbReference type="InterPro" id="IPR016071">
    <property type="entry name" value="Staphylococal_nuclease_OB-fold"/>
</dbReference>
<dbReference type="Gene3D" id="2.40.50.90">
    <property type="match status" value="1"/>
</dbReference>
<feature type="domain" description="TNase-like" evidence="2">
    <location>
        <begin position="129"/>
        <end position="226"/>
    </location>
</feature>
<keyword evidence="1" id="KW-1133">Transmembrane helix</keyword>
<accession>A0A6P8HQX2</accession>
<organism evidence="3 4">
    <name type="scientific">Actinia tenebrosa</name>
    <name type="common">Australian red waratah sea anemone</name>
    <dbReference type="NCBI Taxonomy" id="6105"/>
    <lineage>
        <taxon>Eukaryota</taxon>
        <taxon>Metazoa</taxon>
        <taxon>Cnidaria</taxon>
        <taxon>Anthozoa</taxon>
        <taxon>Hexacorallia</taxon>
        <taxon>Actiniaria</taxon>
        <taxon>Actiniidae</taxon>
        <taxon>Actinia</taxon>
    </lineage>
</organism>
<proteinExistence type="predicted"/>
<dbReference type="OrthoDB" id="5963229at2759"/>
<dbReference type="RefSeq" id="XP_031558784.1">
    <property type="nucleotide sequence ID" value="XM_031702924.1"/>
</dbReference>